<dbReference type="InterPro" id="IPR010285">
    <property type="entry name" value="DNA_helicase_pif1-like_DEAD"/>
</dbReference>
<dbReference type="GO" id="GO:0005524">
    <property type="term" value="F:ATP binding"/>
    <property type="evidence" value="ECO:0007669"/>
    <property type="project" value="UniProtKB-KW"/>
</dbReference>
<dbReference type="EC" id="5.6.2.3" evidence="1"/>
<evidence type="ECO:0000313" key="5">
    <source>
        <dbReference type="Proteomes" id="UP001175211"/>
    </source>
</evidence>
<feature type="non-terminal residue" evidence="4">
    <location>
        <position position="1"/>
    </location>
</feature>
<dbReference type="GO" id="GO:0006281">
    <property type="term" value="P:DNA repair"/>
    <property type="evidence" value="ECO:0007669"/>
    <property type="project" value="UniProtKB-KW"/>
</dbReference>
<keyword evidence="2" id="KW-1133">Transmembrane helix</keyword>
<proteinExistence type="inferred from homology"/>
<keyword evidence="1" id="KW-0378">Hydrolase</keyword>
<sequence>LNHEQARVFRIIAKHSMQSCPEQLRMFLAGAGGTGKSCIIHVLRFFFSARRQTRHFRLASFTGVAAKNISGVTLHSLLMLGQR</sequence>
<dbReference type="InterPro" id="IPR027417">
    <property type="entry name" value="P-loop_NTPase"/>
</dbReference>
<keyword evidence="1" id="KW-0233">DNA recombination</keyword>
<organism evidence="4 5">
    <name type="scientific">Armillaria tabescens</name>
    <name type="common">Ringless honey mushroom</name>
    <name type="synonym">Agaricus tabescens</name>
    <dbReference type="NCBI Taxonomy" id="1929756"/>
    <lineage>
        <taxon>Eukaryota</taxon>
        <taxon>Fungi</taxon>
        <taxon>Dikarya</taxon>
        <taxon>Basidiomycota</taxon>
        <taxon>Agaricomycotina</taxon>
        <taxon>Agaricomycetes</taxon>
        <taxon>Agaricomycetidae</taxon>
        <taxon>Agaricales</taxon>
        <taxon>Marasmiineae</taxon>
        <taxon>Physalacriaceae</taxon>
        <taxon>Desarmillaria</taxon>
    </lineage>
</organism>
<keyword evidence="1" id="KW-0227">DNA damage</keyword>
<dbReference type="GO" id="GO:0006310">
    <property type="term" value="P:DNA recombination"/>
    <property type="evidence" value="ECO:0007669"/>
    <property type="project" value="UniProtKB-KW"/>
</dbReference>
<feature type="non-terminal residue" evidence="4">
    <location>
        <position position="83"/>
    </location>
</feature>
<keyword evidence="1" id="KW-0347">Helicase</keyword>
<comment type="caution">
    <text evidence="4">The sequence shown here is derived from an EMBL/GenBank/DDBJ whole genome shotgun (WGS) entry which is preliminary data.</text>
</comment>
<dbReference type="PANTHER" id="PTHR47642:SF5">
    <property type="entry name" value="ATP-DEPENDENT DNA HELICASE"/>
    <property type="match status" value="1"/>
</dbReference>
<protein>
    <recommendedName>
        <fullName evidence="1">ATP-dependent DNA helicase</fullName>
        <ecNumber evidence="1">5.6.2.3</ecNumber>
    </recommendedName>
</protein>
<dbReference type="PANTHER" id="PTHR47642">
    <property type="entry name" value="ATP-DEPENDENT DNA HELICASE"/>
    <property type="match status" value="1"/>
</dbReference>
<keyword evidence="2" id="KW-0812">Transmembrane</keyword>
<dbReference type="GO" id="GO:0016787">
    <property type="term" value="F:hydrolase activity"/>
    <property type="evidence" value="ECO:0007669"/>
    <property type="project" value="UniProtKB-KW"/>
</dbReference>
<comment type="cofactor">
    <cofactor evidence="1">
        <name>Mg(2+)</name>
        <dbReference type="ChEBI" id="CHEBI:18420"/>
    </cofactor>
</comment>
<accession>A0AA39MZM2</accession>
<feature type="domain" description="DNA helicase Pif1-like DEAD-box helicase" evidence="3">
    <location>
        <begin position="1"/>
        <end position="80"/>
    </location>
</feature>
<dbReference type="InterPro" id="IPR051055">
    <property type="entry name" value="PIF1_helicase"/>
</dbReference>
<reference evidence="4" key="1">
    <citation type="submission" date="2023-06" db="EMBL/GenBank/DDBJ databases">
        <authorList>
            <consortium name="Lawrence Berkeley National Laboratory"/>
            <person name="Ahrendt S."/>
            <person name="Sahu N."/>
            <person name="Indic B."/>
            <person name="Wong-Bajracharya J."/>
            <person name="Merenyi Z."/>
            <person name="Ke H.-M."/>
            <person name="Monk M."/>
            <person name="Kocsube S."/>
            <person name="Drula E."/>
            <person name="Lipzen A."/>
            <person name="Balint B."/>
            <person name="Henrissat B."/>
            <person name="Andreopoulos B."/>
            <person name="Martin F.M."/>
            <person name="Harder C.B."/>
            <person name="Rigling D."/>
            <person name="Ford K.L."/>
            <person name="Foster G.D."/>
            <person name="Pangilinan J."/>
            <person name="Papanicolaou A."/>
            <person name="Barry K."/>
            <person name="LaButti K."/>
            <person name="Viragh M."/>
            <person name="Koriabine M."/>
            <person name="Yan M."/>
            <person name="Riley R."/>
            <person name="Champramary S."/>
            <person name="Plett K.L."/>
            <person name="Tsai I.J."/>
            <person name="Slot J."/>
            <person name="Sipos G."/>
            <person name="Plett J."/>
            <person name="Nagy L.G."/>
            <person name="Grigoriev I.V."/>
        </authorList>
    </citation>
    <scope>NUCLEOTIDE SEQUENCE</scope>
    <source>
        <strain evidence="4">CCBAS 213</strain>
    </source>
</reference>
<evidence type="ECO:0000256" key="1">
    <source>
        <dbReference type="RuleBase" id="RU363044"/>
    </source>
</evidence>
<dbReference type="GeneID" id="85349990"/>
<dbReference type="Gene3D" id="3.40.50.300">
    <property type="entry name" value="P-loop containing nucleotide triphosphate hydrolases"/>
    <property type="match status" value="1"/>
</dbReference>
<dbReference type="AlphaFoldDB" id="A0AA39MZM2"/>
<keyword evidence="1" id="KW-0067">ATP-binding</keyword>
<dbReference type="Proteomes" id="UP001175211">
    <property type="component" value="Unassembled WGS sequence"/>
</dbReference>
<dbReference type="RefSeq" id="XP_060328142.1">
    <property type="nucleotide sequence ID" value="XM_060466442.1"/>
</dbReference>
<feature type="transmembrane region" description="Helical" evidence="2">
    <location>
        <begin position="26"/>
        <end position="47"/>
    </location>
</feature>
<dbReference type="GO" id="GO:0000723">
    <property type="term" value="P:telomere maintenance"/>
    <property type="evidence" value="ECO:0007669"/>
    <property type="project" value="InterPro"/>
</dbReference>
<dbReference type="Pfam" id="PF05970">
    <property type="entry name" value="PIF1"/>
    <property type="match status" value="1"/>
</dbReference>
<evidence type="ECO:0000259" key="3">
    <source>
        <dbReference type="Pfam" id="PF05970"/>
    </source>
</evidence>
<evidence type="ECO:0000313" key="4">
    <source>
        <dbReference type="EMBL" id="KAK0452806.1"/>
    </source>
</evidence>
<dbReference type="EMBL" id="JAUEPS010000030">
    <property type="protein sequence ID" value="KAK0452806.1"/>
    <property type="molecule type" value="Genomic_DNA"/>
</dbReference>
<dbReference type="SUPFAM" id="SSF52540">
    <property type="entry name" value="P-loop containing nucleoside triphosphate hydrolases"/>
    <property type="match status" value="1"/>
</dbReference>
<keyword evidence="5" id="KW-1185">Reference proteome</keyword>
<keyword evidence="1" id="KW-0547">Nucleotide-binding</keyword>
<name>A0AA39MZM2_ARMTA</name>
<dbReference type="GO" id="GO:0043139">
    <property type="term" value="F:5'-3' DNA helicase activity"/>
    <property type="evidence" value="ECO:0007669"/>
    <property type="project" value="UniProtKB-EC"/>
</dbReference>
<gene>
    <name evidence="4" type="ORF">EV420DRAFT_1219476</name>
</gene>
<evidence type="ECO:0000256" key="2">
    <source>
        <dbReference type="SAM" id="Phobius"/>
    </source>
</evidence>
<comment type="catalytic activity">
    <reaction evidence="1">
        <text>ATP + H2O = ADP + phosphate + H(+)</text>
        <dbReference type="Rhea" id="RHEA:13065"/>
        <dbReference type="ChEBI" id="CHEBI:15377"/>
        <dbReference type="ChEBI" id="CHEBI:15378"/>
        <dbReference type="ChEBI" id="CHEBI:30616"/>
        <dbReference type="ChEBI" id="CHEBI:43474"/>
        <dbReference type="ChEBI" id="CHEBI:456216"/>
        <dbReference type="EC" id="5.6.2.3"/>
    </reaction>
</comment>
<comment type="similarity">
    <text evidence="1">Belongs to the helicase family.</text>
</comment>
<keyword evidence="1" id="KW-0234">DNA repair</keyword>
<keyword evidence="2" id="KW-0472">Membrane</keyword>